<dbReference type="PANTHER" id="PTHR11437:SF66">
    <property type="entry name" value="RNASE 3"/>
    <property type="match status" value="1"/>
</dbReference>
<evidence type="ECO:0000256" key="4">
    <source>
        <dbReference type="ARBA" id="ARBA00022801"/>
    </source>
</evidence>
<dbReference type="AlphaFoldDB" id="A0A9J8CEM2"/>
<dbReference type="Proteomes" id="UP001108240">
    <property type="component" value="Unplaced"/>
</dbReference>
<dbReference type="InterPro" id="IPR023411">
    <property type="entry name" value="RNaseA_AS"/>
</dbReference>
<keyword evidence="3 5" id="KW-0255">Endonuclease</keyword>
<dbReference type="PROSITE" id="PS00127">
    <property type="entry name" value="RNASE_PANCREATIC"/>
    <property type="match status" value="1"/>
</dbReference>
<dbReference type="GO" id="GO:0004519">
    <property type="term" value="F:endonuclease activity"/>
    <property type="evidence" value="ECO:0007669"/>
    <property type="project" value="UniProtKB-KW"/>
</dbReference>
<evidence type="ECO:0000259" key="6">
    <source>
        <dbReference type="SMART" id="SM00092"/>
    </source>
</evidence>
<protein>
    <recommendedName>
        <fullName evidence="6">Ribonuclease A-domain domain-containing protein</fullName>
    </recommendedName>
</protein>
<dbReference type="SMART" id="SM00092">
    <property type="entry name" value="RNAse_Pc"/>
    <property type="match status" value="1"/>
</dbReference>
<dbReference type="Ensembl" id="ENSCCRT00000144835.1">
    <property type="protein sequence ID" value="ENSCCRP00000164561.1"/>
    <property type="gene ID" value="ENSCCRG00000056236.1"/>
</dbReference>
<evidence type="ECO:0000313" key="7">
    <source>
        <dbReference type="Ensembl" id="ENSCCRP00000164561.1"/>
    </source>
</evidence>
<dbReference type="PANTHER" id="PTHR11437">
    <property type="entry name" value="RIBONUCLEASE"/>
    <property type="match status" value="1"/>
</dbReference>
<organism evidence="7 8">
    <name type="scientific">Cyprinus carpio carpio</name>
    <dbReference type="NCBI Taxonomy" id="630221"/>
    <lineage>
        <taxon>Eukaryota</taxon>
        <taxon>Metazoa</taxon>
        <taxon>Chordata</taxon>
        <taxon>Craniata</taxon>
        <taxon>Vertebrata</taxon>
        <taxon>Euteleostomi</taxon>
        <taxon>Actinopterygii</taxon>
        <taxon>Neopterygii</taxon>
        <taxon>Teleostei</taxon>
        <taxon>Ostariophysi</taxon>
        <taxon>Cypriniformes</taxon>
        <taxon>Cyprinidae</taxon>
        <taxon>Cyprininae</taxon>
        <taxon>Cyprinus</taxon>
    </lineage>
</organism>
<name>A0A9J8CEM2_CYPCA</name>
<dbReference type="GeneTree" id="ENSGT01000000218958"/>
<accession>A0A9J8CEM2</accession>
<evidence type="ECO:0000256" key="3">
    <source>
        <dbReference type="ARBA" id="ARBA00022759"/>
    </source>
</evidence>
<sequence>MKIHQNTLILLLVICASSPTYSQDFETFKNKHVAPGMSVDECTTMIQKRCIKRMNGDCKVTNTFIINNDNKIQNICMTGENKTDYKFTDFHVIECNFDKKENEMCIYKGELLEGATIVLRCDKKVPVHYEATERKA</sequence>
<dbReference type="GO" id="GO:0003676">
    <property type="term" value="F:nucleic acid binding"/>
    <property type="evidence" value="ECO:0007669"/>
    <property type="project" value="InterPro"/>
</dbReference>
<dbReference type="Pfam" id="PF00074">
    <property type="entry name" value="RnaseA"/>
    <property type="match status" value="1"/>
</dbReference>
<comment type="similarity">
    <text evidence="1 5">Belongs to the pancreatic ribonuclease family.</text>
</comment>
<reference evidence="7" key="1">
    <citation type="submission" date="2025-08" db="UniProtKB">
        <authorList>
            <consortium name="Ensembl"/>
        </authorList>
    </citation>
    <scope>IDENTIFICATION</scope>
</reference>
<feature type="chain" id="PRO_5039961759" description="Ribonuclease A-domain domain-containing protein" evidence="5">
    <location>
        <begin position="23"/>
        <end position="136"/>
    </location>
</feature>
<dbReference type="OMA" id="ENEMCIY"/>
<feature type="domain" description="Ribonuclease A-domain" evidence="6">
    <location>
        <begin position="21"/>
        <end position="133"/>
    </location>
</feature>
<dbReference type="InterPro" id="IPR036816">
    <property type="entry name" value="RNaseA-like_dom_sf"/>
</dbReference>
<keyword evidence="5" id="KW-0732">Signal</keyword>
<evidence type="ECO:0000256" key="1">
    <source>
        <dbReference type="ARBA" id="ARBA00005600"/>
    </source>
</evidence>
<reference evidence="7" key="2">
    <citation type="submission" date="2025-09" db="UniProtKB">
        <authorList>
            <consortium name="Ensembl"/>
        </authorList>
    </citation>
    <scope>IDENTIFICATION</scope>
</reference>
<dbReference type="InterPro" id="IPR023412">
    <property type="entry name" value="RNaseA_domain"/>
</dbReference>
<evidence type="ECO:0000256" key="2">
    <source>
        <dbReference type="ARBA" id="ARBA00022722"/>
    </source>
</evidence>
<dbReference type="SUPFAM" id="SSF54076">
    <property type="entry name" value="RNase A-like"/>
    <property type="match status" value="1"/>
</dbReference>
<proteinExistence type="inferred from homology"/>
<dbReference type="GO" id="GO:0016787">
    <property type="term" value="F:hydrolase activity"/>
    <property type="evidence" value="ECO:0007669"/>
    <property type="project" value="UniProtKB-KW"/>
</dbReference>
<dbReference type="GO" id="GO:0050830">
    <property type="term" value="P:defense response to Gram-positive bacterium"/>
    <property type="evidence" value="ECO:0007669"/>
    <property type="project" value="TreeGrafter"/>
</dbReference>
<dbReference type="Gene3D" id="3.10.130.10">
    <property type="entry name" value="Ribonuclease A-like domain"/>
    <property type="match status" value="1"/>
</dbReference>
<keyword evidence="2 5" id="KW-0540">Nuclease</keyword>
<dbReference type="InterPro" id="IPR001427">
    <property type="entry name" value="RNaseA"/>
</dbReference>
<keyword evidence="4 5" id="KW-0378">Hydrolase</keyword>
<feature type="signal peptide" evidence="5">
    <location>
        <begin position="1"/>
        <end position="22"/>
    </location>
</feature>
<evidence type="ECO:0000256" key="5">
    <source>
        <dbReference type="RuleBase" id="RU000651"/>
    </source>
</evidence>
<keyword evidence="8" id="KW-1185">Reference proteome</keyword>
<evidence type="ECO:0000313" key="8">
    <source>
        <dbReference type="Proteomes" id="UP001108240"/>
    </source>
</evidence>
<dbReference type="GO" id="GO:0004540">
    <property type="term" value="F:RNA nuclease activity"/>
    <property type="evidence" value="ECO:0007669"/>
    <property type="project" value="TreeGrafter"/>
</dbReference>